<dbReference type="GO" id="GO:0016655">
    <property type="term" value="F:oxidoreductase activity, acting on NAD(P)H, quinone or similar compound as acceptor"/>
    <property type="evidence" value="ECO:0007669"/>
    <property type="project" value="InterPro"/>
</dbReference>
<keyword evidence="3 6" id="KW-0560">Oxidoreductase</keyword>
<sequence length="197" mass="21678">MSNILVVKSSLNGEQSQSNQLTQRLVEQLAATDNVKLVARDLAQDSLAHLTQAEMATWMIAPNERNAEQTKLANISDNLIEEVKASDTFIIAMPMYNFGIPSTVKAWVDRVARAGVTFNYTENGPVGLLNEKKVIVVAARGGMYAGTEKDSQTQYLTDLFNLVGIEDIRFIYAEGLNMPGSEERILAAQKQIDNLAI</sequence>
<keyword evidence="1 6" id="KW-0285">Flavoprotein</keyword>
<evidence type="ECO:0000256" key="1">
    <source>
        <dbReference type="ARBA" id="ARBA00022630"/>
    </source>
</evidence>
<reference evidence="9" key="1">
    <citation type="submission" date="2016-10" db="EMBL/GenBank/DDBJ databases">
        <authorList>
            <person name="Varghese N."/>
            <person name="Submissions S."/>
        </authorList>
    </citation>
    <scope>NUCLEOTIDE SEQUENCE [LARGE SCALE GENOMIC DNA]</scope>
    <source>
        <strain evidence="9">CGMCC 1.9127</strain>
    </source>
</reference>
<evidence type="ECO:0000313" key="8">
    <source>
        <dbReference type="EMBL" id="SEL12719.1"/>
    </source>
</evidence>
<dbReference type="EC" id="1.6.5.-" evidence="6"/>
<name>A0A1H7MNQ9_9GAMM</name>
<feature type="binding site" evidence="6">
    <location>
        <position position="10"/>
    </location>
    <ligand>
        <name>FMN</name>
        <dbReference type="ChEBI" id="CHEBI:58210"/>
    </ligand>
</feature>
<evidence type="ECO:0000313" key="9">
    <source>
        <dbReference type="Proteomes" id="UP000199297"/>
    </source>
</evidence>
<comment type="catalytic activity">
    <reaction evidence="6">
        <text>2 a quinone + NADH + H(+) = 2 a 1,4-benzosemiquinone + NAD(+)</text>
        <dbReference type="Rhea" id="RHEA:65952"/>
        <dbReference type="ChEBI" id="CHEBI:15378"/>
        <dbReference type="ChEBI" id="CHEBI:57540"/>
        <dbReference type="ChEBI" id="CHEBI:57945"/>
        <dbReference type="ChEBI" id="CHEBI:132124"/>
        <dbReference type="ChEBI" id="CHEBI:134225"/>
    </reaction>
</comment>
<comment type="similarity">
    <text evidence="6">Belongs to the azoreductase type 1 family.</text>
</comment>
<dbReference type="GO" id="GO:0016652">
    <property type="term" value="F:oxidoreductase activity, acting on NAD(P)H as acceptor"/>
    <property type="evidence" value="ECO:0007669"/>
    <property type="project" value="UniProtKB-UniRule"/>
</dbReference>
<dbReference type="OrthoDB" id="9787136at2"/>
<proteinExistence type="inferred from homology"/>
<organism evidence="8 9">
    <name type="scientific">Colwellia chukchiensis</name>
    <dbReference type="NCBI Taxonomy" id="641665"/>
    <lineage>
        <taxon>Bacteria</taxon>
        <taxon>Pseudomonadati</taxon>
        <taxon>Pseudomonadota</taxon>
        <taxon>Gammaproteobacteria</taxon>
        <taxon>Alteromonadales</taxon>
        <taxon>Colwelliaceae</taxon>
        <taxon>Colwellia</taxon>
    </lineage>
</organism>
<protein>
    <recommendedName>
        <fullName evidence="6">FMN dependent NADH:quinone oxidoreductase</fullName>
        <ecNumber evidence="6">1.6.5.-</ecNumber>
    </recommendedName>
    <alternativeName>
        <fullName evidence="6">Azo-dye reductase</fullName>
    </alternativeName>
    <alternativeName>
        <fullName evidence="6">FMN-dependent NADH-azo compound oxidoreductase</fullName>
    </alternativeName>
    <alternativeName>
        <fullName evidence="6">FMN-dependent NADH-azoreductase</fullName>
        <ecNumber evidence="6">1.7.1.17</ecNumber>
    </alternativeName>
</protein>
<comment type="catalytic activity">
    <reaction evidence="5">
        <text>N,N-dimethyl-1,4-phenylenediamine + anthranilate + 2 NAD(+) = 2-(4-dimethylaminophenyl)diazenylbenzoate + 2 NADH + 2 H(+)</text>
        <dbReference type="Rhea" id="RHEA:55872"/>
        <dbReference type="ChEBI" id="CHEBI:15378"/>
        <dbReference type="ChEBI" id="CHEBI:15783"/>
        <dbReference type="ChEBI" id="CHEBI:16567"/>
        <dbReference type="ChEBI" id="CHEBI:57540"/>
        <dbReference type="ChEBI" id="CHEBI:57945"/>
        <dbReference type="ChEBI" id="CHEBI:71579"/>
        <dbReference type="EC" id="1.7.1.17"/>
    </reaction>
    <physiologicalReaction direction="right-to-left" evidence="5">
        <dbReference type="Rhea" id="RHEA:55874"/>
    </physiologicalReaction>
</comment>
<dbReference type="STRING" id="641665.GCA_002104455_03246"/>
<dbReference type="InterPro" id="IPR050104">
    <property type="entry name" value="FMN-dep_NADH:Q_OxRdtase_AzoR1"/>
</dbReference>
<dbReference type="Gene3D" id="3.40.50.360">
    <property type="match status" value="1"/>
</dbReference>
<dbReference type="AlphaFoldDB" id="A0A1H7MNQ9"/>
<evidence type="ECO:0000256" key="2">
    <source>
        <dbReference type="ARBA" id="ARBA00022643"/>
    </source>
</evidence>
<comment type="subunit">
    <text evidence="6">Homodimer.</text>
</comment>
<comment type="caution">
    <text evidence="6">Lacks conserved residue(s) required for the propagation of feature annotation.</text>
</comment>
<dbReference type="InterPro" id="IPR003680">
    <property type="entry name" value="Flavodoxin_fold"/>
</dbReference>
<dbReference type="Pfam" id="PF02525">
    <property type="entry name" value="Flavodoxin_2"/>
    <property type="match status" value="1"/>
</dbReference>
<evidence type="ECO:0000256" key="5">
    <source>
        <dbReference type="ARBA" id="ARBA00048542"/>
    </source>
</evidence>
<accession>A0A1H7MNQ9</accession>
<gene>
    <name evidence="6" type="primary">azoR</name>
    <name evidence="8" type="ORF">SAMN05216262_10671</name>
</gene>
<feature type="binding site" evidence="6">
    <location>
        <begin position="95"/>
        <end position="98"/>
    </location>
    <ligand>
        <name>FMN</name>
        <dbReference type="ChEBI" id="CHEBI:58210"/>
    </ligand>
</feature>
<dbReference type="Proteomes" id="UP000199297">
    <property type="component" value="Unassembled WGS sequence"/>
</dbReference>
<evidence type="ECO:0000256" key="4">
    <source>
        <dbReference type="ARBA" id="ARBA00023027"/>
    </source>
</evidence>
<dbReference type="GO" id="GO:0009055">
    <property type="term" value="F:electron transfer activity"/>
    <property type="evidence" value="ECO:0007669"/>
    <property type="project" value="UniProtKB-UniRule"/>
</dbReference>
<feature type="domain" description="Flavodoxin-like fold" evidence="7">
    <location>
        <begin position="3"/>
        <end position="194"/>
    </location>
</feature>
<keyword evidence="9" id="KW-1185">Reference proteome</keyword>
<dbReference type="PANTHER" id="PTHR43741:SF2">
    <property type="entry name" value="FMN-DEPENDENT NADH:QUINONE OXIDOREDUCTASE"/>
    <property type="match status" value="1"/>
</dbReference>
<dbReference type="EC" id="1.7.1.17" evidence="6"/>
<comment type="cofactor">
    <cofactor evidence="6">
        <name>FMN</name>
        <dbReference type="ChEBI" id="CHEBI:58210"/>
    </cofactor>
    <text evidence="6">Binds 1 FMN per subunit.</text>
</comment>
<dbReference type="HAMAP" id="MF_01216">
    <property type="entry name" value="Azoreductase_type1"/>
    <property type="match status" value="1"/>
</dbReference>
<comment type="function">
    <text evidence="6">Quinone reductase that provides resistance to thiol-specific stress caused by electrophilic quinones.</text>
</comment>
<dbReference type="SUPFAM" id="SSF52218">
    <property type="entry name" value="Flavoproteins"/>
    <property type="match status" value="1"/>
</dbReference>
<comment type="function">
    <text evidence="6">Also exhibits azoreductase activity. Catalyzes the reductive cleavage of the azo bond in aromatic azo compounds to the corresponding amines.</text>
</comment>
<feature type="binding site" evidence="6">
    <location>
        <begin position="16"/>
        <end position="18"/>
    </location>
    <ligand>
        <name>FMN</name>
        <dbReference type="ChEBI" id="CHEBI:58210"/>
    </ligand>
</feature>
<dbReference type="PANTHER" id="PTHR43741">
    <property type="entry name" value="FMN-DEPENDENT NADH-AZOREDUCTASE 1"/>
    <property type="match status" value="1"/>
</dbReference>
<dbReference type="InterPro" id="IPR023048">
    <property type="entry name" value="NADH:quinone_OxRdtase_FMN_depd"/>
</dbReference>
<evidence type="ECO:0000256" key="6">
    <source>
        <dbReference type="HAMAP-Rule" id="MF_01216"/>
    </source>
</evidence>
<evidence type="ECO:0000259" key="7">
    <source>
        <dbReference type="Pfam" id="PF02525"/>
    </source>
</evidence>
<dbReference type="InterPro" id="IPR029039">
    <property type="entry name" value="Flavoprotein-like_sf"/>
</dbReference>
<keyword evidence="2 6" id="KW-0288">FMN</keyword>
<dbReference type="GO" id="GO:0010181">
    <property type="term" value="F:FMN binding"/>
    <property type="evidence" value="ECO:0007669"/>
    <property type="project" value="UniProtKB-UniRule"/>
</dbReference>
<evidence type="ECO:0000256" key="3">
    <source>
        <dbReference type="ARBA" id="ARBA00023002"/>
    </source>
</evidence>
<keyword evidence="4 6" id="KW-0520">NAD</keyword>
<dbReference type="EMBL" id="FOBI01000006">
    <property type="protein sequence ID" value="SEL12719.1"/>
    <property type="molecule type" value="Genomic_DNA"/>
</dbReference>
<dbReference type="RefSeq" id="WP_085284758.1">
    <property type="nucleotide sequence ID" value="NZ_FOBI01000006.1"/>
</dbReference>